<reference evidence="2 3" key="1">
    <citation type="submission" date="2024-06" db="EMBL/GenBank/DDBJ databases">
        <title>Genomic Encyclopedia of Type Strains, Phase IV (KMG-IV): sequencing the most valuable type-strain genomes for metagenomic binning, comparative biology and taxonomic classification.</title>
        <authorList>
            <person name="Goeker M."/>
        </authorList>
    </citation>
    <scope>NUCLEOTIDE SEQUENCE [LARGE SCALE GENOMIC DNA]</scope>
    <source>
        <strain evidence="2 3">DSM 28303</strain>
    </source>
</reference>
<feature type="domain" description="HTH crp-type" evidence="1">
    <location>
        <begin position="1"/>
        <end position="22"/>
    </location>
</feature>
<organism evidence="2 3">
    <name type="scientific">Streptococcus rupicaprae</name>
    <dbReference type="NCBI Taxonomy" id="759619"/>
    <lineage>
        <taxon>Bacteria</taxon>
        <taxon>Bacillati</taxon>
        <taxon>Bacillota</taxon>
        <taxon>Bacilli</taxon>
        <taxon>Lactobacillales</taxon>
        <taxon>Streptococcaceae</taxon>
        <taxon>Streptococcus</taxon>
    </lineage>
</organism>
<gene>
    <name evidence="2" type="ORF">ABID29_001564</name>
</gene>
<accession>A0ABV2FIQ5</accession>
<dbReference type="Proteomes" id="UP001549122">
    <property type="component" value="Unassembled WGS sequence"/>
</dbReference>
<dbReference type="InterPro" id="IPR012318">
    <property type="entry name" value="HTH_CRP"/>
</dbReference>
<evidence type="ECO:0000313" key="3">
    <source>
        <dbReference type="Proteomes" id="UP001549122"/>
    </source>
</evidence>
<sequence length="42" mass="4924">MTRQAIADEVGVSIKTIQRTVKEIDHLRYIGIGSNWHWELEE</sequence>
<proteinExistence type="predicted"/>
<comment type="caution">
    <text evidence="2">The sequence shown here is derived from an EMBL/GenBank/DDBJ whole genome shotgun (WGS) entry which is preliminary data.</text>
</comment>
<name>A0ABV2FIQ5_9STRE</name>
<evidence type="ECO:0000313" key="2">
    <source>
        <dbReference type="EMBL" id="MET3558439.1"/>
    </source>
</evidence>
<protein>
    <submittedName>
        <fullName evidence="2">Transcriptional antiterminator</fullName>
    </submittedName>
</protein>
<keyword evidence="3" id="KW-1185">Reference proteome</keyword>
<dbReference type="Pfam" id="PF00325">
    <property type="entry name" value="Crp"/>
    <property type="match status" value="1"/>
</dbReference>
<evidence type="ECO:0000259" key="1">
    <source>
        <dbReference type="Pfam" id="PF00325"/>
    </source>
</evidence>
<dbReference type="EMBL" id="JBEPLO010000016">
    <property type="protein sequence ID" value="MET3558439.1"/>
    <property type="molecule type" value="Genomic_DNA"/>
</dbReference>